<organism evidence="4 5">
    <name type="scientific">Sistotremastrum niveocremeum HHB9708</name>
    <dbReference type="NCBI Taxonomy" id="1314777"/>
    <lineage>
        <taxon>Eukaryota</taxon>
        <taxon>Fungi</taxon>
        <taxon>Dikarya</taxon>
        <taxon>Basidiomycota</taxon>
        <taxon>Agaricomycotina</taxon>
        <taxon>Agaricomycetes</taxon>
        <taxon>Sistotremastrales</taxon>
        <taxon>Sistotremastraceae</taxon>
        <taxon>Sertulicium</taxon>
        <taxon>Sertulicium niveocremeum</taxon>
    </lineage>
</organism>
<keyword evidence="5" id="KW-1185">Reference proteome</keyword>
<dbReference type="AlphaFoldDB" id="A0A164Y921"/>
<dbReference type="Pfam" id="PF20152">
    <property type="entry name" value="DUF6534"/>
    <property type="match status" value="1"/>
</dbReference>
<evidence type="ECO:0000313" key="5">
    <source>
        <dbReference type="Proteomes" id="UP000076722"/>
    </source>
</evidence>
<dbReference type="PANTHER" id="PTHR40465">
    <property type="entry name" value="CHROMOSOME 1, WHOLE GENOME SHOTGUN SEQUENCE"/>
    <property type="match status" value="1"/>
</dbReference>
<dbReference type="Proteomes" id="UP000076722">
    <property type="component" value="Unassembled WGS sequence"/>
</dbReference>
<evidence type="ECO:0000256" key="1">
    <source>
        <dbReference type="SAM" id="MobiDB-lite"/>
    </source>
</evidence>
<dbReference type="InterPro" id="IPR045339">
    <property type="entry name" value="DUF6534"/>
</dbReference>
<feature type="transmembrane region" description="Helical" evidence="2">
    <location>
        <begin position="199"/>
        <end position="218"/>
    </location>
</feature>
<evidence type="ECO:0000256" key="2">
    <source>
        <dbReference type="SAM" id="Phobius"/>
    </source>
</evidence>
<keyword evidence="2" id="KW-0472">Membrane</keyword>
<gene>
    <name evidence="4" type="ORF">SISNIDRAFT_450419</name>
</gene>
<feature type="transmembrane region" description="Helical" evidence="2">
    <location>
        <begin position="88"/>
        <end position="109"/>
    </location>
</feature>
<reference evidence="4 5" key="1">
    <citation type="journal article" date="2016" name="Mol. Biol. Evol.">
        <title>Comparative Genomics of Early-Diverging Mushroom-Forming Fungi Provides Insights into the Origins of Lignocellulose Decay Capabilities.</title>
        <authorList>
            <person name="Nagy L.G."/>
            <person name="Riley R."/>
            <person name="Tritt A."/>
            <person name="Adam C."/>
            <person name="Daum C."/>
            <person name="Floudas D."/>
            <person name="Sun H."/>
            <person name="Yadav J.S."/>
            <person name="Pangilinan J."/>
            <person name="Larsson K.H."/>
            <person name="Matsuura K."/>
            <person name="Barry K."/>
            <person name="Labutti K."/>
            <person name="Kuo R."/>
            <person name="Ohm R.A."/>
            <person name="Bhattacharya S.S."/>
            <person name="Shirouzu T."/>
            <person name="Yoshinaga Y."/>
            <person name="Martin F.M."/>
            <person name="Grigoriev I.V."/>
            <person name="Hibbett D.S."/>
        </authorList>
    </citation>
    <scope>NUCLEOTIDE SEQUENCE [LARGE SCALE GENOMIC DNA]</scope>
    <source>
        <strain evidence="4 5">HHB9708</strain>
    </source>
</reference>
<keyword evidence="2" id="KW-0812">Transmembrane</keyword>
<feature type="transmembrane region" description="Helical" evidence="2">
    <location>
        <begin position="116"/>
        <end position="132"/>
    </location>
</feature>
<sequence length="337" mass="38271">MGQWDDRLGAGFIGMIFSIFVSGITAVQSFIYFQNYPGDRWSTKTLVGFVWFFDAFHAAMTSHCMYHFLVTNWTNADALKTSVWSLDLAVGLTVLNTFLVQSFFLTRVWRLSGKNYYLCTILAILIIVPFGFGLANTAEAFILEFFSRFASITWVVCIKLGCIVAADFLITASLCYYLRTSKTGFKRTDSLIDTLLVYAIQRGILTSMFAVLDLAFFVALPGKWYWLACNFLMNHLYSNSMLAMLNSRKYLLERNVGGTEANTDSFNMKPYRGPKSSHFRRDLRSRTSNPGPPLVRVQIETETRQDYGDSDETIKRDYLPEHSSKSLEDGSAHSIGY</sequence>
<feature type="domain" description="DUF6534" evidence="3">
    <location>
        <begin position="164"/>
        <end position="250"/>
    </location>
</feature>
<keyword evidence="2" id="KW-1133">Transmembrane helix</keyword>
<dbReference type="PANTHER" id="PTHR40465:SF1">
    <property type="entry name" value="DUF6534 DOMAIN-CONTAINING PROTEIN"/>
    <property type="match status" value="1"/>
</dbReference>
<evidence type="ECO:0000259" key="3">
    <source>
        <dbReference type="Pfam" id="PF20152"/>
    </source>
</evidence>
<feature type="transmembrane region" description="Helical" evidence="2">
    <location>
        <begin position="45"/>
        <end position="68"/>
    </location>
</feature>
<feature type="compositionally biased region" description="Basic and acidic residues" evidence="1">
    <location>
        <begin position="299"/>
        <end position="331"/>
    </location>
</feature>
<proteinExistence type="predicted"/>
<evidence type="ECO:0000313" key="4">
    <source>
        <dbReference type="EMBL" id="KZS96699.1"/>
    </source>
</evidence>
<dbReference type="OrthoDB" id="2535105at2759"/>
<name>A0A164Y921_9AGAM</name>
<feature type="transmembrane region" description="Helical" evidence="2">
    <location>
        <begin position="152"/>
        <end position="178"/>
    </location>
</feature>
<protein>
    <recommendedName>
        <fullName evidence="3">DUF6534 domain-containing protein</fullName>
    </recommendedName>
</protein>
<feature type="transmembrane region" description="Helical" evidence="2">
    <location>
        <begin position="12"/>
        <end position="33"/>
    </location>
</feature>
<feature type="region of interest" description="Disordered" evidence="1">
    <location>
        <begin position="263"/>
        <end position="337"/>
    </location>
</feature>
<dbReference type="EMBL" id="KV419398">
    <property type="protein sequence ID" value="KZS96699.1"/>
    <property type="molecule type" value="Genomic_DNA"/>
</dbReference>
<accession>A0A164Y921</accession>